<reference evidence="1" key="1">
    <citation type="submission" date="2020-05" db="EMBL/GenBank/DDBJ databases">
        <title>Phylogenomic resolution of chytrid fungi.</title>
        <authorList>
            <person name="Stajich J.E."/>
            <person name="Amses K."/>
            <person name="Simmons R."/>
            <person name="Seto K."/>
            <person name="Myers J."/>
            <person name="Bonds A."/>
            <person name="Quandt C.A."/>
            <person name="Barry K."/>
            <person name="Liu P."/>
            <person name="Grigoriev I."/>
            <person name="Longcore J.E."/>
            <person name="James T.Y."/>
        </authorList>
    </citation>
    <scope>NUCLEOTIDE SEQUENCE</scope>
    <source>
        <strain evidence="1">JEL0379</strain>
    </source>
</reference>
<evidence type="ECO:0000313" key="2">
    <source>
        <dbReference type="Proteomes" id="UP001212152"/>
    </source>
</evidence>
<dbReference type="AlphaFoldDB" id="A0AAD5XMF8"/>
<dbReference type="Proteomes" id="UP001212152">
    <property type="component" value="Unassembled WGS sequence"/>
</dbReference>
<keyword evidence="2" id="KW-1185">Reference proteome</keyword>
<accession>A0AAD5XMF8</accession>
<evidence type="ECO:0000313" key="1">
    <source>
        <dbReference type="EMBL" id="KAJ3172755.1"/>
    </source>
</evidence>
<proteinExistence type="predicted"/>
<name>A0AAD5XMF8_9FUNG</name>
<organism evidence="1 2">
    <name type="scientific">Geranomyces variabilis</name>
    <dbReference type="NCBI Taxonomy" id="109894"/>
    <lineage>
        <taxon>Eukaryota</taxon>
        <taxon>Fungi</taxon>
        <taxon>Fungi incertae sedis</taxon>
        <taxon>Chytridiomycota</taxon>
        <taxon>Chytridiomycota incertae sedis</taxon>
        <taxon>Chytridiomycetes</taxon>
        <taxon>Spizellomycetales</taxon>
        <taxon>Powellomycetaceae</taxon>
        <taxon>Geranomyces</taxon>
    </lineage>
</organism>
<gene>
    <name evidence="1" type="ORF">HDU87_007843</name>
</gene>
<protein>
    <submittedName>
        <fullName evidence="1">Uncharacterized protein</fullName>
    </submittedName>
</protein>
<sequence length="137" mass="15105">MLIEQYIYYFAALAQASMREVADPILAKVAPYAPDVKPAIQAVAQYLPDMTHERKVKTCRIAASVGCLSIATASKSEFTVGAAMTAVSMTIPCSLFLRSFCDFEEGWPYHKEWAEKQAAYDAKQAQEAAAKEAQDEE</sequence>
<comment type="caution">
    <text evidence="1">The sequence shown here is derived from an EMBL/GenBank/DDBJ whole genome shotgun (WGS) entry which is preliminary data.</text>
</comment>
<dbReference type="EMBL" id="JADGJQ010000077">
    <property type="protein sequence ID" value="KAJ3172755.1"/>
    <property type="molecule type" value="Genomic_DNA"/>
</dbReference>